<dbReference type="Gene3D" id="3.30.40.10">
    <property type="entry name" value="Zinc/RING finger domain, C3HC4 (zinc finger)"/>
    <property type="match status" value="1"/>
</dbReference>
<evidence type="ECO:0000256" key="1">
    <source>
        <dbReference type="ARBA" id="ARBA00022723"/>
    </source>
</evidence>
<keyword evidence="1" id="KW-0479">Metal-binding</keyword>
<evidence type="ECO:0000259" key="6">
    <source>
        <dbReference type="PROSITE" id="PS50178"/>
    </source>
</evidence>
<gene>
    <name evidence="7" type="ORF">Pcinc_039594</name>
</gene>
<feature type="region of interest" description="Disordered" evidence="5">
    <location>
        <begin position="609"/>
        <end position="794"/>
    </location>
</feature>
<feature type="compositionally biased region" description="Basic and acidic residues" evidence="5">
    <location>
        <begin position="773"/>
        <end position="790"/>
    </location>
</feature>
<dbReference type="InterPro" id="IPR037145">
    <property type="entry name" value="SARA_Smad-bd_sf"/>
</dbReference>
<dbReference type="InterPro" id="IPR013083">
    <property type="entry name" value="Znf_RING/FYVE/PHD"/>
</dbReference>
<evidence type="ECO:0000256" key="2">
    <source>
        <dbReference type="ARBA" id="ARBA00022771"/>
    </source>
</evidence>
<reference evidence="7" key="1">
    <citation type="submission" date="2023-10" db="EMBL/GenBank/DDBJ databases">
        <title>Genome assemblies of two species of porcelain crab, Petrolisthes cinctipes and Petrolisthes manimaculis (Anomura: Porcellanidae).</title>
        <authorList>
            <person name="Angst P."/>
        </authorList>
    </citation>
    <scope>NUCLEOTIDE SEQUENCE</scope>
    <source>
        <strain evidence="7">PB745_01</strain>
        <tissue evidence="7">Gill</tissue>
    </source>
</reference>
<evidence type="ECO:0000256" key="3">
    <source>
        <dbReference type="ARBA" id="ARBA00022833"/>
    </source>
</evidence>
<dbReference type="PROSITE" id="PS51257">
    <property type="entry name" value="PROKAR_LIPOPROTEIN"/>
    <property type="match status" value="1"/>
</dbReference>
<feature type="compositionally biased region" description="Low complexity" evidence="5">
    <location>
        <begin position="936"/>
        <end position="953"/>
    </location>
</feature>
<dbReference type="InterPro" id="IPR022557">
    <property type="entry name" value="SARA-like_C"/>
</dbReference>
<feature type="compositionally biased region" description="Low complexity" evidence="5">
    <location>
        <begin position="195"/>
        <end position="211"/>
    </location>
</feature>
<dbReference type="GO" id="GO:0008270">
    <property type="term" value="F:zinc ion binding"/>
    <property type="evidence" value="ECO:0007669"/>
    <property type="project" value="UniProtKB-KW"/>
</dbReference>
<dbReference type="SMART" id="SM01421">
    <property type="entry name" value="DUF3480"/>
    <property type="match status" value="1"/>
</dbReference>
<dbReference type="InterPro" id="IPR011011">
    <property type="entry name" value="Znf_FYVE_PHD"/>
</dbReference>
<dbReference type="Gene3D" id="3.30.500.40">
    <property type="match status" value="1"/>
</dbReference>
<feature type="compositionally biased region" description="Low complexity" evidence="5">
    <location>
        <begin position="708"/>
        <end position="734"/>
    </location>
</feature>
<dbReference type="SUPFAM" id="SSF57903">
    <property type="entry name" value="FYVE/PHD zinc finger"/>
    <property type="match status" value="1"/>
</dbReference>
<dbReference type="Gene3D" id="4.10.720.10">
    <property type="entry name" value="Smad anchor for receptor activation, Smad-binding domain"/>
    <property type="match status" value="1"/>
</dbReference>
<evidence type="ECO:0000256" key="4">
    <source>
        <dbReference type="PROSITE-ProRule" id="PRU00091"/>
    </source>
</evidence>
<evidence type="ECO:0000313" key="7">
    <source>
        <dbReference type="EMBL" id="KAK3853888.1"/>
    </source>
</evidence>
<keyword evidence="3" id="KW-0862">Zinc</keyword>
<accession>A0AAE1EJD4</accession>
<dbReference type="SMART" id="SM00064">
    <property type="entry name" value="FYVE"/>
    <property type="match status" value="1"/>
</dbReference>
<feature type="region of interest" description="Disordered" evidence="5">
    <location>
        <begin position="510"/>
        <end position="579"/>
    </location>
</feature>
<feature type="compositionally biased region" description="Gly residues" evidence="5">
    <location>
        <begin position="972"/>
        <end position="981"/>
    </location>
</feature>
<dbReference type="Pfam" id="PF01363">
    <property type="entry name" value="FYVE"/>
    <property type="match status" value="1"/>
</dbReference>
<dbReference type="CDD" id="cd15729">
    <property type="entry name" value="FYVE_endofin"/>
    <property type="match status" value="1"/>
</dbReference>
<evidence type="ECO:0000313" key="8">
    <source>
        <dbReference type="Proteomes" id="UP001286313"/>
    </source>
</evidence>
<protein>
    <recommendedName>
        <fullName evidence="6">FYVE-type domain-containing protein</fullName>
    </recommendedName>
</protein>
<evidence type="ECO:0000256" key="5">
    <source>
        <dbReference type="SAM" id="MobiDB-lite"/>
    </source>
</evidence>
<feature type="compositionally biased region" description="Basic and acidic residues" evidence="5">
    <location>
        <begin position="529"/>
        <end position="541"/>
    </location>
</feature>
<dbReference type="Proteomes" id="UP001286313">
    <property type="component" value="Unassembled WGS sequence"/>
</dbReference>
<dbReference type="GO" id="GO:0031901">
    <property type="term" value="C:early endosome membrane"/>
    <property type="evidence" value="ECO:0007669"/>
    <property type="project" value="TreeGrafter"/>
</dbReference>
<feature type="compositionally biased region" description="Low complexity" evidence="5">
    <location>
        <begin position="146"/>
        <end position="175"/>
    </location>
</feature>
<dbReference type="PROSITE" id="PS50178">
    <property type="entry name" value="ZF_FYVE"/>
    <property type="match status" value="1"/>
</dbReference>
<organism evidence="7 8">
    <name type="scientific">Petrolisthes cinctipes</name>
    <name type="common">Flat porcelain crab</name>
    <dbReference type="NCBI Taxonomy" id="88211"/>
    <lineage>
        <taxon>Eukaryota</taxon>
        <taxon>Metazoa</taxon>
        <taxon>Ecdysozoa</taxon>
        <taxon>Arthropoda</taxon>
        <taxon>Crustacea</taxon>
        <taxon>Multicrustacea</taxon>
        <taxon>Malacostraca</taxon>
        <taxon>Eumalacostraca</taxon>
        <taxon>Eucarida</taxon>
        <taxon>Decapoda</taxon>
        <taxon>Pleocyemata</taxon>
        <taxon>Anomura</taxon>
        <taxon>Galatheoidea</taxon>
        <taxon>Porcellanidae</taxon>
        <taxon>Petrolisthes</taxon>
    </lineage>
</organism>
<dbReference type="Gene3D" id="3.30.1360.220">
    <property type="entry name" value="Domain of unknown function (DUF3480), N-terminal subdomain"/>
    <property type="match status" value="2"/>
</dbReference>
<dbReference type="SMART" id="SM01422">
    <property type="entry name" value="SARA"/>
    <property type="match status" value="1"/>
</dbReference>
<dbReference type="Pfam" id="PF11979">
    <property type="entry name" value="SARA_C"/>
    <property type="match status" value="1"/>
</dbReference>
<dbReference type="PANTHER" id="PTHR46319">
    <property type="entry name" value="ZINC FINGER FYVE DOMAIN-CONTAINING PROTEIN"/>
    <property type="match status" value="1"/>
</dbReference>
<name>A0AAE1EJD4_PETCI</name>
<keyword evidence="2 4" id="KW-0863">Zinc-finger</keyword>
<feature type="compositionally biased region" description="Polar residues" evidence="5">
    <location>
        <begin position="176"/>
        <end position="188"/>
    </location>
</feature>
<proteinExistence type="predicted"/>
<feature type="compositionally biased region" description="Basic and acidic residues" evidence="5">
    <location>
        <begin position="550"/>
        <end position="563"/>
    </location>
</feature>
<feature type="region of interest" description="Disordered" evidence="5">
    <location>
        <begin position="88"/>
        <end position="323"/>
    </location>
</feature>
<feature type="region of interest" description="Disordered" evidence="5">
    <location>
        <begin position="1007"/>
        <end position="1046"/>
    </location>
</feature>
<sequence>MRELFHKLRIPPLINISNHLSLSSCPPCHPPAICNNQLLRRGGHESNMENFAVDLDKLLDDFELDEDESEAVSGYDKVQLEFCSAPAPVPPSRHGSGLGAFGGWSEPLQPQPAAGWGRLESQPPGDRSPPDGQNDDSQTSVNCSHLPLSTTRQQQQQQLPQLPLSTSRQPPLLTTVSDTQPSHFTSSQPHPPLPDSTLSQQPPSSSSSVYPQPQPPVSYPQSFMSTGYSQPTNTSSQPPPANSQSSLDTLSQLQPQSVALGPSQPSSATLSQLQSPSVSLTQSQSPSVPLSQSQPPSVPVSQSQPPSVPLNQSQPPTVPVVSGEECNDQVDGTVRGAQLLWPSVVVSEAGVCPSVPPQGPRVEAEAELSEARMGEGRVCEGVDVIASRPLDVIPASVPPDRGLANGHEARHPDIIDVWQSGGEGGSPPELGEVVDQGSPRNVPVEQPAPPEHRLLPDLMANNSMEGAELTEYPEPAIVMENALSHLQLDEPAIVKESQLMGRLPEVANVHQTTEHQHPPEESQDPTGAEGDRTPGLLEDHMATVSSENQNKQDEHSDTPEHLESGGSEGCENRNEGVPGLPDVSVVPLAFSKGADLADADLDAELAELEEEQSRLQGAYGGPLPPPHPGPDLIGGTGPQQSQEGCGPPSVALVEEVACHTHHTPPDTNSSSAGGDGNGTGTGTGIGTGTGTGNSSSDKEREEGDGPCDASTGDGNSSGTDTASSTSTLTDGDLSPVHVPTTEDRGQDGSDVPQSPTRITPGTLVTAVYDDDSGSGREDEGGIRGSGRDSHPSLGGSVPVAVGLVAPFWVPDEDAPGCQECQQKFTVLRRRHHCRACGRVLCAACCHDRAPLPYMDNKEARVCASCLALILAPDHEGHGSDSGGARGGGGATGSGGRECGDAPGRPPDPNNPMEYCSRVPPPQQVAASPAPPPPTVMVPVGVLKREGSSSSSRSKQVMFSDGIRPGGDLTEGEVGGGPGGGGDPPPPYGRRPGRVTRRVDRPLAEYVLSDGAGSSGGSGSSGSSSSSGGNASGNTSVADSSTDLTQQLRGDGPPVAFALHKNLTVLVKLVKLECCVGVEVWNMATRGLCTVGQEEVVVLLEVAGEGETQPPRDIFPFFTTLYNQANQGQLVTALGHTIFSEAGGGGLLGSRDHGGFLYVRPTFQCLRSLLLPPPPYIFAILIQKWETPWAKVFPLRLMLRMGAEFRYYPCPLVSTRNRKPVFCEIGHTIMNLLVDFRNYSYTVPSIEGFVIHMEDKRTSLLFPRNRYDQVTKALSNSNDHVLALGANFSPLADSHLVTIENEDGHYSTQAINIHNRPRKVTGASFIVFNGALKTTSGLSAKSSIVEDGLMVQIPGDMMTKLRDALQNMRDFDIPCGPLSAPQPDEVVSIRWTSDDKNFNVGIKSPVDEREMDGVPSVKIHSGTDYVSNSHLIRWTEVFIIQGDTNNSGDVNLSRLWEVLARSFCLALTPHLAELASASHTRLALRTTVHQDSVGYEAGSGGRRLPDPCMRDLDAELIPVIHRAAANITQEPIILELLFHILEQ</sequence>
<feature type="region of interest" description="Disordered" evidence="5">
    <location>
        <begin position="875"/>
        <end position="993"/>
    </location>
</feature>
<feature type="compositionally biased region" description="Gly residues" evidence="5">
    <location>
        <begin position="879"/>
        <end position="896"/>
    </location>
</feature>
<feature type="compositionally biased region" description="Low complexity" evidence="5">
    <location>
        <begin position="1020"/>
        <end position="1033"/>
    </location>
</feature>
<dbReference type="InterPro" id="IPR000306">
    <property type="entry name" value="Znf_FYVE"/>
</dbReference>
<comment type="caution">
    <text evidence="7">The sequence shown here is derived from an EMBL/GenBank/DDBJ whole genome shotgun (WGS) entry which is preliminary data.</text>
</comment>
<dbReference type="EMBL" id="JAWQEG010006785">
    <property type="protein sequence ID" value="KAK3853888.1"/>
    <property type="molecule type" value="Genomic_DNA"/>
</dbReference>
<feature type="compositionally biased region" description="Low complexity" evidence="5">
    <location>
        <begin position="270"/>
        <end position="315"/>
    </location>
</feature>
<dbReference type="PANTHER" id="PTHR46319:SF3">
    <property type="entry name" value="ZINC FINGER FYVE DOMAIN-CONTAINING PROTEIN"/>
    <property type="match status" value="1"/>
</dbReference>
<feature type="compositionally biased region" description="Polar residues" evidence="5">
    <location>
        <begin position="1034"/>
        <end position="1046"/>
    </location>
</feature>
<feature type="domain" description="FYVE-type" evidence="6">
    <location>
        <begin position="811"/>
        <end position="870"/>
    </location>
</feature>
<feature type="compositionally biased region" description="Pro residues" evidence="5">
    <location>
        <begin position="918"/>
        <end position="935"/>
    </location>
</feature>
<dbReference type="FunFam" id="3.30.40.10:FF:000084">
    <property type="entry name" value="Zinc finger, FYVE domain-containing 9b"/>
    <property type="match status" value="1"/>
</dbReference>
<dbReference type="InterPro" id="IPR024608">
    <property type="entry name" value="SARA-like_SBD"/>
</dbReference>
<feature type="compositionally biased region" description="Low complexity" evidence="5">
    <location>
        <begin position="229"/>
        <end position="257"/>
    </location>
</feature>
<dbReference type="Pfam" id="PF11409">
    <property type="entry name" value="SARA"/>
    <property type="match status" value="1"/>
</dbReference>
<keyword evidence="8" id="KW-1185">Reference proteome</keyword>
<dbReference type="GO" id="GO:0016197">
    <property type="term" value="P:endosomal transport"/>
    <property type="evidence" value="ECO:0007669"/>
    <property type="project" value="TreeGrafter"/>
</dbReference>
<feature type="compositionally biased region" description="Gly residues" evidence="5">
    <location>
        <begin position="673"/>
        <end position="691"/>
    </location>
</feature>
<dbReference type="InterPro" id="IPR017455">
    <property type="entry name" value="Znf_FYVE-rel"/>
</dbReference>